<organism evidence="2 3">
    <name type="scientific">Streptomyces albidochromogenes</name>
    <dbReference type="NCBI Taxonomy" id="329524"/>
    <lineage>
        <taxon>Bacteria</taxon>
        <taxon>Bacillati</taxon>
        <taxon>Actinomycetota</taxon>
        <taxon>Actinomycetes</taxon>
        <taxon>Kitasatosporales</taxon>
        <taxon>Streptomycetaceae</taxon>
        <taxon>Streptomyces</taxon>
    </lineage>
</organism>
<evidence type="ECO:0000256" key="1">
    <source>
        <dbReference type="SAM" id="MobiDB-lite"/>
    </source>
</evidence>
<dbReference type="EMBL" id="JBHXIJ010000243">
    <property type="protein sequence ID" value="MFD5102420.1"/>
    <property type="molecule type" value="Genomic_DNA"/>
</dbReference>
<gene>
    <name evidence="2" type="ORF">ACFWJN_26115</name>
</gene>
<evidence type="ECO:0008006" key="4">
    <source>
        <dbReference type="Google" id="ProtNLM"/>
    </source>
</evidence>
<keyword evidence="3" id="KW-1185">Reference proteome</keyword>
<dbReference type="Proteomes" id="UP001598448">
    <property type="component" value="Unassembled WGS sequence"/>
</dbReference>
<evidence type="ECO:0000313" key="2">
    <source>
        <dbReference type="EMBL" id="MFD5102420.1"/>
    </source>
</evidence>
<name>A0ABW6FSM4_9ACTN</name>
<reference evidence="2 3" key="1">
    <citation type="submission" date="2024-09" db="EMBL/GenBank/DDBJ databases">
        <title>The Natural Products Discovery Center: Release of the First 8490 Sequenced Strains for Exploring Actinobacteria Biosynthetic Diversity.</title>
        <authorList>
            <person name="Kalkreuter E."/>
            <person name="Kautsar S.A."/>
            <person name="Yang D."/>
            <person name="Bader C.D."/>
            <person name="Teijaro C.N."/>
            <person name="Fluegel L."/>
            <person name="Davis C.M."/>
            <person name="Simpson J.R."/>
            <person name="Lauterbach L."/>
            <person name="Steele A.D."/>
            <person name="Gui C."/>
            <person name="Meng S."/>
            <person name="Li G."/>
            <person name="Viehrig K."/>
            <person name="Ye F."/>
            <person name="Su P."/>
            <person name="Kiefer A.F."/>
            <person name="Nichols A."/>
            <person name="Cepeda A.J."/>
            <person name="Yan W."/>
            <person name="Fan B."/>
            <person name="Jiang Y."/>
            <person name="Adhikari A."/>
            <person name="Zheng C.-J."/>
            <person name="Schuster L."/>
            <person name="Cowan T.M."/>
            <person name="Smanski M.J."/>
            <person name="Chevrette M.G."/>
            <person name="De Carvalho L.P.S."/>
            <person name="Shen B."/>
        </authorList>
    </citation>
    <scope>NUCLEOTIDE SEQUENCE [LARGE SCALE GENOMIC DNA]</scope>
    <source>
        <strain evidence="2 3">NPDC058348</strain>
    </source>
</reference>
<accession>A0ABW6FSM4</accession>
<proteinExistence type="predicted"/>
<sequence>MLATPPVQPQETPRVQTSAAAPDLAHTRPRPVHWLATAAAMAAVVAAAGLLQPEAATASQTPAAAPAGPVKAAAAPAPDASGAAYPLDCRGEKPAVVEHGSADLDGDGRPETVAVVRCVSGIGTPPSGVFVLTGPSSRVVATLVDPADGMGVTDFAVRDGAVRATLLGYSSPDVPRCCPDRRETVKWQWRGGKFARTVLPDARSM</sequence>
<dbReference type="RefSeq" id="WP_386719300.1">
    <property type="nucleotide sequence ID" value="NZ_JBHXIJ010000243.1"/>
</dbReference>
<feature type="compositionally biased region" description="Polar residues" evidence="1">
    <location>
        <begin position="9"/>
        <end position="19"/>
    </location>
</feature>
<feature type="region of interest" description="Disordered" evidence="1">
    <location>
        <begin position="1"/>
        <end position="26"/>
    </location>
</feature>
<comment type="caution">
    <text evidence="2">The sequence shown here is derived from an EMBL/GenBank/DDBJ whole genome shotgun (WGS) entry which is preliminary data.</text>
</comment>
<evidence type="ECO:0000313" key="3">
    <source>
        <dbReference type="Proteomes" id="UP001598448"/>
    </source>
</evidence>
<protein>
    <recommendedName>
        <fullName evidence="4">Secreted protein</fullName>
    </recommendedName>
</protein>